<keyword evidence="2" id="KW-1185">Reference proteome</keyword>
<evidence type="ECO:0000313" key="2">
    <source>
        <dbReference type="Proteomes" id="UP000558488"/>
    </source>
</evidence>
<gene>
    <name evidence="1" type="ORF">mPipKuh1_008492</name>
</gene>
<comment type="caution">
    <text evidence="1">The sequence shown here is derived from an EMBL/GenBank/DDBJ whole genome shotgun (WGS) entry which is preliminary data.</text>
</comment>
<name>A0A7J7VBU6_PIPKU</name>
<dbReference type="EMBL" id="JACAGB010000015">
    <property type="protein sequence ID" value="KAF6322491.1"/>
    <property type="molecule type" value="Genomic_DNA"/>
</dbReference>
<reference evidence="1 2" key="1">
    <citation type="journal article" date="2020" name="Nature">
        <title>Six reference-quality genomes reveal evolution of bat adaptations.</title>
        <authorList>
            <person name="Jebb D."/>
            <person name="Huang Z."/>
            <person name="Pippel M."/>
            <person name="Hughes G.M."/>
            <person name="Lavrichenko K."/>
            <person name="Devanna P."/>
            <person name="Winkler S."/>
            <person name="Jermiin L.S."/>
            <person name="Skirmuntt E.C."/>
            <person name="Katzourakis A."/>
            <person name="Burkitt-Gray L."/>
            <person name="Ray D.A."/>
            <person name="Sullivan K.A.M."/>
            <person name="Roscito J.G."/>
            <person name="Kirilenko B.M."/>
            <person name="Davalos L.M."/>
            <person name="Corthals A.P."/>
            <person name="Power M.L."/>
            <person name="Jones G."/>
            <person name="Ransome R.D."/>
            <person name="Dechmann D.K.N."/>
            <person name="Locatelli A.G."/>
            <person name="Puechmaille S.J."/>
            <person name="Fedrigo O."/>
            <person name="Jarvis E.D."/>
            <person name="Hiller M."/>
            <person name="Vernes S.C."/>
            <person name="Myers E.W."/>
            <person name="Teeling E.C."/>
        </authorList>
    </citation>
    <scope>NUCLEOTIDE SEQUENCE [LARGE SCALE GENOMIC DNA]</scope>
    <source>
        <strain evidence="1">MPipKuh1</strain>
        <tissue evidence="1">Flight muscle</tissue>
    </source>
</reference>
<accession>A0A7J7VBU6</accession>
<proteinExistence type="predicted"/>
<dbReference type="Proteomes" id="UP000558488">
    <property type="component" value="Unassembled WGS sequence"/>
</dbReference>
<evidence type="ECO:0000313" key="1">
    <source>
        <dbReference type="EMBL" id="KAF6322491.1"/>
    </source>
</evidence>
<protein>
    <submittedName>
        <fullName evidence="1">Uncharacterized protein</fullName>
    </submittedName>
</protein>
<sequence length="155" mass="17485">MCPVNVLSHLEHDLPLLSAALSEDTNLNHISLIVIFVHLPRSDVMLLLKALHSNCLSTGCHCCSTQTKHKHASFCTIVEPQDPPLPRPPATSLPQMLLFADSKSNLSQEQESREKARKPPRPIRYKIHPTLRLLKRSTYQQEILHLLHILWGGGK</sequence>
<organism evidence="1 2">
    <name type="scientific">Pipistrellus kuhlii</name>
    <name type="common">Kuhl's pipistrelle</name>
    <dbReference type="NCBI Taxonomy" id="59472"/>
    <lineage>
        <taxon>Eukaryota</taxon>
        <taxon>Metazoa</taxon>
        <taxon>Chordata</taxon>
        <taxon>Craniata</taxon>
        <taxon>Vertebrata</taxon>
        <taxon>Euteleostomi</taxon>
        <taxon>Mammalia</taxon>
        <taxon>Eutheria</taxon>
        <taxon>Laurasiatheria</taxon>
        <taxon>Chiroptera</taxon>
        <taxon>Yangochiroptera</taxon>
        <taxon>Vespertilionidae</taxon>
        <taxon>Pipistrellus</taxon>
    </lineage>
</organism>
<dbReference type="AlphaFoldDB" id="A0A7J7VBU6"/>